<sequence length="113" mass="12445">MDARHPSRDEIRLQDVFAALGNPVRLEMVRILAAGGEQRCGGVLSDMSKSTLTHHWRVLREGGIIRQRPVGRELLVSLRREDLDARFPGLLDVVLNSVMNGAPVHAAAFGPID</sequence>
<evidence type="ECO:0000313" key="6">
    <source>
        <dbReference type="Proteomes" id="UP001597168"/>
    </source>
</evidence>
<gene>
    <name evidence="5" type="ORF">ACFQ3T_12000</name>
</gene>
<dbReference type="RefSeq" id="WP_380723313.1">
    <property type="nucleotide sequence ID" value="NZ_JBHTLK010000048.1"/>
</dbReference>
<keyword evidence="6" id="KW-1185">Reference proteome</keyword>
<dbReference type="InterPro" id="IPR001845">
    <property type="entry name" value="HTH_ArsR_DNA-bd_dom"/>
</dbReference>
<dbReference type="PANTHER" id="PTHR33154">
    <property type="entry name" value="TRANSCRIPTIONAL REGULATOR, ARSR FAMILY"/>
    <property type="match status" value="1"/>
</dbReference>
<dbReference type="PROSITE" id="PS50987">
    <property type="entry name" value="HTH_ARSR_2"/>
    <property type="match status" value="1"/>
</dbReference>
<keyword evidence="2" id="KW-0238">DNA-binding</keyword>
<keyword evidence="3" id="KW-0804">Transcription</keyword>
<proteinExistence type="predicted"/>
<dbReference type="InterPro" id="IPR036390">
    <property type="entry name" value="WH_DNA-bd_sf"/>
</dbReference>
<name>A0ABW3QST6_9PSEU</name>
<keyword evidence="1" id="KW-0805">Transcription regulation</keyword>
<evidence type="ECO:0000256" key="2">
    <source>
        <dbReference type="ARBA" id="ARBA00023125"/>
    </source>
</evidence>
<organism evidence="5 6">
    <name type="scientific">Saccharothrix hoggarensis</name>
    <dbReference type="NCBI Taxonomy" id="913853"/>
    <lineage>
        <taxon>Bacteria</taxon>
        <taxon>Bacillati</taxon>
        <taxon>Actinomycetota</taxon>
        <taxon>Actinomycetes</taxon>
        <taxon>Pseudonocardiales</taxon>
        <taxon>Pseudonocardiaceae</taxon>
        <taxon>Saccharothrix</taxon>
    </lineage>
</organism>
<evidence type="ECO:0000256" key="1">
    <source>
        <dbReference type="ARBA" id="ARBA00023015"/>
    </source>
</evidence>
<evidence type="ECO:0000256" key="3">
    <source>
        <dbReference type="ARBA" id="ARBA00023163"/>
    </source>
</evidence>
<accession>A0ABW3QST6</accession>
<dbReference type="SMART" id="SM00418">
    <property type="entry name" value="HTH_ARSR"/>
    <property type="match status" value="1"/>
</dbReference>
<reference evidence="6" key="1">
    <citation type="journal article" date="2019" name="Int. J. Syst. Evol. Microbiol.">
        <title>The Global Catalogue of Microorganisms (GCM) 10K type strain sequencing project: providing services to taxonomists for standard genome sequencing and annotation.</title>
        <authorList>
            <consortium name="The Broad Institute Genomics Platform"/>
            <consortium name="The Broad Institute Genome Sequencing Center for Infectious Disease"/>
            <person name="Wu L."/>
            <person name="Ma J."/>
        </authorList>
    </citation>
    <scope>NUCLEOTIDE SEQUENCE [LARGE SCALE GENOMIC DNA]</scope>
    <source>
        <strain evidence="6">CCUG 60214</strain>
    </source>
</reference>
<dbReference type="Proteomes" id="UP001597168">
    <property type="component" value="Unassembled WGS sequence"/>
</dbReference>
<dbReference type="Gene3D" id="1.10.10.10">
    <property type="entry name" value="Winged helix-like DNA-binding domain superfamily/Winged helix DNA-binding domain"/>
    <property type="match status" value="1"/>
</dbReference>
<evidence type="ECO:0000313" key="5">
    <source>
        <dbReference type="EMBL" id="MFD1147851.1"/>
    </source>
</evidence>
<dbReference type="SUPFAM" id="SSF46785">
    <property type="entry name" value="Winged helix' DNA-binding domain"/>
    <property type="match status" value="1"/>
</dbReference>
<dbReference type="CDD" id="cd00090">
    <property type="entry name" value="HTH_ARSR"/>
    <property type="match status" value="1"/>
</dbReference>
<protein>
    <submittedName>
        <fullName evidence="5">ArsR/SmtB family transcription factor</fullName>
    </submittedName>
</protein>
<evidence type="ECO:0000259" key="4">
    <source>
        <dbReference type="PROSITE" id="PS50987"/>
    </source>
</evidence>
<dbReference type="InterPro" id="IPR011991">
    <property type="entry name" value="ArsR-like_HTH"/>
</dbReference>
<dbReference type="Pfam" id="PF12840">
    <property type="entry name" value="HTH_20"/>
    <property type="match status" value="1"/>
</dbReference>
<feature type="domain" description="HTH arsR-type" evidence="4">
    <location>
        <begin position="5"/>
        <end position="98"/>
    </location>
</feature>
<dbReference type="PANTHER" id="PTHR33154:SF12">
    <property type="entry name" value="TRANSCRIPTIONAL REGULATORY PROTEIN"/>
    <property type="match status" value="1"/>
</dbReference>
<dbReference type="InterPro" id="IPR051081">
    <property type="entry name" value="HTH_MetalResp_TranReg"/>
</dbReference>
<dbReference type="InterPro" id="IPR036388">
    <property type="entry name" value="WH-like_DNA-bd_sf"/>
</dbReference>
<dbReference type="PRINTS" id="PR00778">
    <property type="entry name" value="HTHARSR"/>
</dbReference>
<comment type="caution">
    <text evidence="5">The sequence shown here is derived from an EMBL/GenBank/DDBJ whole genome shotgun (WGS) entry which is preliminary data.</text>
</comment>
<dbReference type="EMBL" id="JBHTLK010000048">
    <property type="protein sequence ID" value="MFD1147851.1"/>
    <property type="molecule type" value="Genomic_DNA"/>
</dbReference>